<evidence type="ECO:0000256" key="3">
    <source>
        <dbReference type="PROSITE-ProRule" id="PRU00221"/>
    </source>
</evidence>
<keyword evidence="1 3" id="KW-0853">WD repeat</keyword>
<feature type="domain" description="Peptidase C14 caspase" evidence="4">
    <location>
        <begin position="826"/>
        <end position="1045"/>
    </location>
</feature>
<dbReference type="InterPro" id="IPR019775">
    <property type="entry name" value="WD40_repeat_CS"/>
</dbReference>
<dbReference type="InterPro" id="IPR036322">
    <property type="entry name" value="WD40_repeat_dom_sf"/>
</dbReference>
<gene>
    <name evidence="5" type="ORF">SAMN04488028_101882</name>
</gene>
<dbReference type="AlphaFoldDB" id="A0A1M6L9X6"/>
<evidence type="ECO:0000256" key="2">
    <source>
        <dbReference type="ARBA" id="ARBA00022737"/>
    </source>
</evidence>
<dbReference type="InterPro" id="IPR011600">
    <property type="entry name" value="Pept_C14_caspase"/>
</dbReference>
<dbReference type="STRING" id="156994.SAMN04488028_101882"/>
<dbReference type="InterPro" id="IPR050505">
    <property type="entry name" value="WDR55/POC1"/>
</dbReference>
<feature type="repeat" description="WD" evidence="3">
    <location>
        <begin position="31"/>
        <end position="72"/>
    </location>
</feature>
<dbReference type="GO" id="GO:0004197">
    <property type="term" value="F:cysteine-type endopeptidase activity"/>
    <property type="evidence" value="ECO:0007669"/>
    <property type="project" value="InterPro"/>
</dbReference>
<reference evidence="6" key="1">
    <citation type="submission" date="2016-11" db="EMBL/GenBank/DDBJ databases">
        <authorList>
            <person name="Varghese N."/>
            <person name="Submissions S."/>
        </authorList>
    </citation>
    <scope>NUCLEOTIDE SEQUENCE [LARGE SCALE GENOMIC DNA]</scope>
    <source>
        <strain evidence="6">DSM 26134</strain>
    </source>
</reference>
<proteinExistence type="predicted"/>
<organism evidence="5 6">
    <name type="scientific">Reichenbachiella agariperforans</name>
    <dbReference type="NCBI Taxonomy" id="156994"/>
    <lineage>
        <taxon>Bacteria</taxon>
        <taxon>Pseudomonadati</taxon>
        <taxon>Bacteroidota</taxon>
        <taxon>Cytophagia</taxon>
        <taxon>Cytophagales</taxon>
        <taxon>Reichenbachiellaceae</taxon>
        <taxon>Reichenbachiella</taxon>
    </lineage>
</organism>
<dbReference type="GO" id="GO:0006508">
    <property type="term" value="P:proteolysis"/>
    <property type="evidence" value="ECO:0007669"/>
    <property type="project" value="InterPro"/>
</dbReference>
<evidence type="ECO:0000259" key="4">
    <source>
        <dbReference type="Pfam" id="PF00656"/>
    </source>
</evidence>
<keyword evidence="2" id="KW-0677">Repeat</keyword>
<dbReference type="SUPFAM" id="SSF52129">
    <property type="entry name" value="Caspase-like"/>
    <property type="match status" value="1"/>
</dbReference>
<name>A0A1M6L9X6_REIAG</name>
<dbReference type="PANTHER" id="PTHR44019:SF8">
    <property type="entry name" value="POC1 CENTRIOLAR PROTEIN HOMOLOG"/>
    <property type="match status" value="1"/>
</dbReference>
<dbReference type="PROSITE" id="PS50082">
    <property type="entry name" value="WD_REPEATS_2"/>
    <property type="match status" value="7"/>
</dbReference>
<feature type="repeat" description="WD" evidence="3">
    <location>
        <begin position="600"/>
        <end position="641"/>
    </location>
</feature>
<sequence>MKSRILVLLFILVSIVCSLRAQDLALRTVVQRGHEGTILCAAFSPDDQWVVTGSADQTAIIWDSQTGRQLRTLSGHTKGVTAVSFHPTDQVVATAGNDGRVILWDMITGENIQEIDWQKWISSIAFSPDGKSILIGGGQYVVQLIQLDDPKQITPYKVDKTQYGVQVAFDPLSGHVLTGNDDGKLIKYELETGAPLDTLRNITASSCGGCLTYFDQNEQNQELVSVARSGALSLWDMKGMRLIKTYGESDNDYLSVALSSNSVYACDEHQIVAWDKEKGTKKVLSESGEKLVGIVLSSDETRLMSFGEDRVAGIWEATSGRQIATLSGYLNAENDRGLAFSRNSYWHSNVNKFISIQNRVKISPDGKTMIKGHNNHEAYLWDTEGGRVKLELKGHDKVVVDYAFTPDSKYVYTAGGDRVIRLWDVTTGKELRSFEGHMDLIFTLVLSDDGRYLVSGSWDGSAILWDTATGERINQYRFSNSSPFSLAFAYRDQYLLVGGLGQQLQLIEIDTGTPVMDYIGHQDVVTDIEVKGEEFLTASLDGRIKRWELKTGFQSQKYIGHEGAVYDVCYDSHGQYLLSGGTDRIVRLWDLKSGKELKQLIGHKGAITGVAFIHDDRVIVSSSLDGTTRYWDVESGNEIASHVFLGPNDWLTKSVNGYFDATEGAKQNIFFVRGLESFTLDQFFEDFYRPDILGESLRLGASFHYDSDLKKKLQDSPPPKVELVSPKAGEKMTDRDIDVVVKVTNGGGGMDEIRVLHNGKRIMGKERGLSMEEKSKKTIYKHVPVRLVSGKNVLSVSAFSEERIESSVVEQEVYYEGETEKITCHVVTIGINTYKNPILNLNYAKEDAEGFQDLIKKKGKELYDELVYYPLYDEDASKENILSLLDQVADRAKPEDVLLFYYAGHGSTVEGDFYFIPTENVRLYDQKKLKSHAIYAGEIQQKLANIAALKQMVVLDACQSGSSTQLLASRGAEEEKALAQLSRSTGVHILAASGSEQYATEFAELGHGLFTYVLLEALQGKADGAPHDGKVTIYELKSYLDDQVPEYSIQFKGKPQFPVTYSRGQDFPIVVD</sequence>
<dbReference type="SMART" id="SM00320">
    <property type="entry name" value="WD40"/>
    <property type="match status" value="12"/>
</dbReference>
<evidence type="ECO:0000313" key="6">
    <source>
        <dbReference type="Proteomes" id="UP000184474"/>
    </source>
</evidence>
<dbReference type="Pfam" id="PF00656">
    <property type="entry name" value="Peptidase_C14"/>
    <property type="match status" value="1"/>
</dbReference>
<feature type="repeat" description="WD" evidence="3">
    <location>
        <begin position="434"/>
        <end position="475"/>
    </location>
</feature>
<dbReference type="Gene3D" id="3.40.50.1460">
    <property type="match status" value="1"/>
</dbReference>
<evidence type="ECO:0000313" key="5">
    <source>
        <dbReference type="EMBL" id="SHJ68010.1"/>
    </source>
</evidence>
<dbReference type="InterPro" id="IPR020472">
    <property type="entry name" value="WD40_PAC1"/>
</dbReference>
<accession>A0A1M6L9X6</accession>
<dbReference type="CDD" id="cd00200">
    <property type="entry name" value="WD40"/>
    <property type="match status" value="2"/>
</dbReference>
<keyword evidence="6" id="KW-1185">Reference proteome</keyword>
<dbReference type="PROSITE" id="PS00678">
    <property type="entry name" value="WD_REPEATS_1"/>
    <property type="match status" value="5"/>
</dbReference>
<feature type="repeat" description="WD" evidence="3">
    <location>
        <begin position="73"/>
        <end position="114"/>
    </location>
</feature>
<evidence type="ECO:0000256" key="1">
    <source>
        <dbReference type="ARBA" id="ARBA00022574"/>
    </source>
</evidence>
<dbReference type="InterPro" id="IPR001680">
    <property type="entry name" value="WD40_rpt"/>
</dbReference>
<feature type="repeat" description="WD" evidence="3">
    <location>
        <begin position="392"/>
        <end position="433"/>
    </location>
</feature>
<dbReference type="PROSITE" id="PS50294">
    <property type="entry name" value="WD_REPEATS_REGION"/>
    <property type="match status" value="6"/>
</dbReference>
<dbReference type="PRINTS" id="PR00320">
    <property type="entry name" value="GPROTEINBRPT"/>
</dbReference>
<feature type="repeat" description="WD" evidence="3">
    <location>
        <begin position="558"/>
        <end position="599"/>
    </location>
</feature>
<feature type="repeat" description="WD" evidence="3">
    <location>
        <begin position="518"/>
        <end position="557"/>
    </location>
</feature>
<dbReference type="InterPro" id="IPR029030">
    <property type="entry name" value="Caspase-like_dom_sf"/>
</dbReference>
<dbReference type="SUPFAM" id="SSF50978">
    <property type="entry name" value="WD40 repeat-like"/>
    <property type="match status" value="2"/>
</dbReference>
<dbReference type="Proteomes" id="UP000184474">
    <property type="component" value="Unassembled WGS sequence"/>
</dbReference>
<dbReference type="Pfam" id="PF00400">
    <property type="entry name" value="WD40"/>
    <property type="match status" value="6"/>
</dbReference>
<dbReference type="Gene3D" id="2.130.10.10">
    <property type="entry name" value="YVTN repeat-like/Quinoprotein amine dehydrogenase"/>
    <property type="match status" value="4"/>
</dbReference>
<dbReference type="EMBL" id="FRAA01000001">
    <property type="protein sequence ID" value="SHJ68010.1"/>
    <property type="molecule type" value="Genomic_DNA"/>
</dbReference>
<dbReference type="RefSeq" id="WP_084190337.1">
    <property type="nucleotide sequence ID" value="NZ_FRAA01000001.1"/>
</dbReference>
<dbReference type="PANTHER" id="PTHR44019">
    <property type="entry name" value="WD REPEAT-CONTAINING PROTEIN 55"/>
    <property type="match status" value="1"/>
</dbReference>
<dbReference type="InterPro" id="IPR015943">
    <property type="entry name" value="WD40/YVTN_repeat-like_dom_sf"/>
</dbReference>
<protein>
    <submittedName>
        <fullName evidence="5">WD-40 repeat-containing protein</fullName>
    </submittedName>
</protein>